<dbReference type="EMBL" id="CAUYUJ010018849">
    <property type="protein sequence ID" value="CAK0886784.1"/>
    <property type="molecule type" value="Genomic_DNA"/>
</dbReference>
<protein>
    <submittedName>
        <fullName evidence="2">Uncharacterized protein</fullName>
    </submittedName>
</protein>
<evidence type="ECO:0000313" key="3">
    <source>
        <dbReference type="Proteomes" id="UP001189429"/>
    </source>
</evidence>
<feature type="region of interest" description="Disordered" evidence="1">
    <location>
        <begin position="477"/>
        <end position="567"/>
    </location>
</feature>
<sequence length="567" mass="59658">MELVVLVLTRHAAALLQPDPLFHCVAHDPIDADQLRLCPTAAEDLSTVVAALLKADPNVLVRTAAFTVSLVLLTAWWNAAHFAGAVAGAIEAPPMLPLSGGLAAALCGHLGELLTEASAVPADSCSFAGLAEPGDPLRPSVISQLFTVIQRASAASAAGGPRGANGEVEGWVSQQLSELESALPRRSCGARTWRGRPLWPPSRSSGAASRRSWRRGSTPRRCGSSSGRWRRRGRSFATTCRTSSRGTLMAPSRPGLPRCTLRLPRATPVPQTARPPSSTRSLRKGPRPASRRRNVTLDPRLLNDNNPWQAVWDEAAGGGRLRRLRCCWRRGGREALLADRQLRRPPAGWGGAVDVTLGGVFTLVAVVIVVVFEALRGLLLGIARLLELGPKAAAPQQAVLRRPALRRARGGAGVPAVGSVAAAVAPVRDRPVRRRGRPGRLLGGGRGRAGLRRGVAVAPPGGVDSWLGATCRVRDAGRRAARPRAGGRAAGGPRRPRGAPDAGPGGRELPRGPLALVRRRRARHRRRRAAVAAREERRAAGGAAAGEGPREGAGAPRAPSAEGAELE</sequence>
<organism evidence="2 3">
    <name type="scientific">Prorocentrum cordatum</name>
    <dbReference type="NCBI Taxonomy" id="2364126"/>
    <lineage>
        <taxon>Eukaryota</taxon>
        <taxon>Sar</taxon>
        <taxon>Alveolata</taxon>
        <taxon>Dinophyceae</taxon>
        <taxon>Prorocentrales</taxon>
        <taxon>Prorocentraceae</taxon>
        <taxon>Prorocentrum</taxon>
    </lineage>
</organism>
<comment type="caution">
    <text evidence="2">The sequence shown here is derived from an EMBL/GenBank/DDBJ whole genome shotgun (WGS) entry which is preliminary data.</text>
</comment>
<evidence type="ECO:0000313" key="2">
    <source>
        <dbReference type="EMBL" id="CAK0886784.1"/>
    </source>
</evidence>
<feature type="compositionally biased region" description="Basic residues" evidence="1">
    <location>
        <begin position="281"/>
        <end position="294"/>
    </location>
</feature>
<feature type="compositionally biased region" description="Low complexity" evidence="1">
    <location>
        <begin position="201"/>
        <end position="210"/>
    </location>
</feature>
<feature type="compositionally biased region" description="Low complexity" evidence="1">
    <location>
        <begin position="483"/>
        <end position="493"/>
    </location>
</feature>
<dbReference type="Proteomes" id="UP001189429">
    <property type="component" value="Unassembled WGS sequence"/>
</dbReference>
<evidence type="ECO:0000256" key="1">
    <source>
        <dbReference type="SAM" id="MobiDB-lite"/>
    </source>
</evidence>
<feature type="compositionally biased region" description="Polar residues" evidence="1">
    <location>
        <begin position="236"/>
        <end position="246"/>
    </location>
</feature>
<accession>A0ABN9WJS4</accession>
<feature type="compositionally biased region" description="Low complexity" evidence="1">
    <location>
        <begin position="552"/>
        <end position="567"/>
    </location>
</feature>
<gene>
    <name evidence="2" type="ORF">PCOR1329_LOCUS68041</name>
</gene>
<feature type="region of interest" description="Disordered" evidence="1">
    <location>
        <begin position="190"/>
        <end position="300"/>
    </location>
</feature>
<keyword evidence="3" id="KW-1185">Reference proteome</keyword>
<name>A0ABN9WJS4_9DINO</name>
<reference evidence="2" key="1">
    <citation type="submission" date="2023-10" db="EMBL/GenBank/DDBJ databases">
        <authorList>
            <person name="Chen Y."/>
            <person name="Shah S."/>
            <person name="Dougan E. K."/>
            <person name="Thang M."/>
            <person name="Chan C."/>
        </authorList>
    </citation>
    <scope>NUCLEOTIDE SEQUENCE [LARGE SCALE GENOMIC DNA]</scope>
</reference>
<feature type="compositionally biased region" description="Basic residues" evidence="1">
    <location>
        <begin position="517"/>
        <end position="529"/>
    </location>
</feature>
<proteinExistence type="predicted"/>